<keyword evidence="3" id="KW-0479">Metal-binding</keyword>
<name>A0A835I4I5_9MAGN</name>
<accession>A0A835I4I5</accession>
<feature type="non-terminal residue" evidence="5">
    <location>
        <position position="186"/>
    </location>
</feature>
<dbReference type="GO" id="GO:0000785">
    <property type="term" value="C:chromatin"/>
    <property type="evidence" value="ECO:0007669"/>
    <property type="project" value="TreeGrafter"/>
</dbReference>
<comment type="subcellular location">
    <subcellularLocation>
        <location evidence="1">Nucleus</location>
    </subcellularLocation>
</comment>
<proteinExistence type="inferred from homology"/>
<dbReference type="GO" id="GO:0006357">
    <property type="term" value="P:regulation of transcription by RNA polymerase II"/>
    <property type="evidence" value="ECO:0007669"/>
    <property type="project" value="TreeGrafter"/>
</dbReference>
<evidence type="ECO:0000313" key="6">
    <source>
        <dbReference type="Proteomes" id="UP000631114"/>
    </source>
</evidence>
<dbReference type="GO" id="GO:0031490">
    <property type="term" value="F:chromatin DNA binding"/>
    <property type="evidence" value="ECO:0007669"/>
    <property type="project" value="TreeGrafter"/>
</dbReference>
<dbReference type="EMBL" id="JADFTS010000004">
    <property type="protein sequence ID" value="KAF9609992.1"/>
    <property type="molecule type" value="Genomic_DNA"/>
</dbReference>
<evidence type="ECO:0000313" key="5">
    <source>
        <dbReference type="EMBL" id="KAF9609992.1"/>
    </source>
</evidence>
<dbReference type="GO" id="GO:0000118">
    <property type="term" value="C:histone deacetylase complex"/>
    <property type="evidence" value="ECO:0007669"/>
    <property type="project" value="TreeGrafter"/>
</dbReference>
<dbReference type="Proteomes" id="UP000631114">
    <property type="component" value="Unassembled WGS sequence"/>
</dbReference>
<evidence type="ECO:0000256" key="1">
    <source>
        <dbReference type="ARBA" id="ARBA00004123"/>
    </source>
</evidence>
<organism evidence="5 6">
    <name type="scientific">Coptis chinensis</name>
    <dbReference type="NCBI Taxonomy" id="261450"/>
    <lineage>
        <taxon>Eukaryota</taxon>
        <taxon>Viridiplantae</taxon>
        <taxon>Streptophyta</taxon>
        <taxon>Embryophyta</taxon>
        <taxon>Tracheophyta</taxon>
        <taxon>Spermatophyta</taxon>
        <taxon>Magnoliopsida</taxon>
        <taxon>Ranunculales</taxon>
        <taxon>Ranunculaceae</taxon>
        <taxon>Coptidoideae</taxon>
        <taxon>Coptis</taxon>
    </lineage>
</organism>
<dbReference type="GO" id="GO:0003712">
    <property type="term" value="F:transcription coregulator activity"/>
    <property type="evidence" value="ECO:0007669"/>
    <property type="project" value="TreeGrafter"/>
</dbReference>
<dbReference type="Gene3D" id="2.60.120.650">
    <property type="entry name" value="Cupin"/>
    <property type="match status" value="1"/>
</dbReference>
<dbReference type="InterPro" id="IPR045109">
    <property type="entry name" value="LSDs-like"/>
</dbReference>
<dbReference type="PANTHER" id="PTHR12549:SF38">
    <property type="entry name" value="JMJC DOMAIN-CONTAINING HISTONE DEMETHYLASE 2, ISOFORM A"/>
    <property type="match status" value="1"/>
</dbReference>
<keyword evidence="6" id="KW-1185">Reference proteome</keyword>
<dbReference type="OrthoDB" id="1042717at2759"/>
<dbReference type="PANTHER" id="PTHR12549">
    <property type="entry name" value="JMJC DOMAIN-CONTAINING HISTONE DEMETHYLATION PROTEIN"/>
    <property type="match status" value="1"/>
</dbReference>
<dbReference type="AlphaFoldDB" id="A0A835I4I5"/>
<dbReference type="GO" id="GO:0032454">
    <property type="term" value="F:histone H3K9 demethylase activity"/>
    <property type="evidence" value="ECO:0007669"/>
    <property type="project" value="InterPro"/>
</dbReference>
<protein>
    <submittedName>
        <fullName evidence="5">Uncharacterized protein</fullName>
    </submittedName>
</protein>
<evidence type="ECO:0000256" key="3">
    <source>
        <dbReference type="ARBA" id="ARBA00022723"/>
    </source>
</evidence>
<reference evidence="5 6" key="1">
    <citation type="submission" date="2020-10" db="EMBL/GenBank/DDBJ databases">
        <title>The Coptis chinensis genome and diversification of protoberbering-type alkaloids.</title>
        <authorList>
            <person name="Wang B."/>
            <person name="Shu S."/>
            <person name="Song C."/>
            <person name="Liu Y."/>
        </authorList>
    </citation>
    <scope>NUCLEOTIDE SEQUENCE [LARGE SCALE GENOMIC DNA]</scope>
    <source>
        <strain evidence="5">HL-2020</strain>
        <tissue evidence="5">Leaf</tissue>
    </source>
</reference>
<comment type="similarity">
    <text evidence="2">Belongs to the JARID1 histone demethylase family.</text>
</comment>
<keyword evidence="4" id="KW-0539">Nucleus</keyword>
<dbReference type="GO" id="GO:0046872">
    <property type="term" value="F:metal ion binding"/>
    <property type="evidence" value="ECO:0007669"/>
    <property type="project" value="UniProtKB-KW"/>
</dbReference>
<evidence type="ECO:0000256" key="4">
    <source>
        <dbReference type="ARBA" id="ARBA00023242"/>
    </source>
</evidence>
<sequence>MFRSKIRKATSWTFSCSKGEWISWKVIPVTAFTTSLTSIFVETNKGADSLKYWLCSNGFLATTIYGDRSQQSVNRYLNRTRSIKIVFCSINNANLAEIHVKETDGLLTSTSADKEVDCKELKKSGRDMKDSIQSNDTTKVGKELNPFGIFFGVKMYQNVEPWTFEQYLGDAIFVPAGCPQQVRNRQ</sequence>
<evidence type="ECO:0000256" key="2">
    <source>
        <dbReference type="ARBA" id="ARBA00006801"/>
    </source>
</evidence>
<comment type="caution">
    <text evidence="5">The sequence shown here is derived from an EMBL/GenBank/DDBJ whole genome shotgun (WGS) entry which is preliminary data.</text>
</comment>
<gene>
    <name evidence="5" type="ORF">IFM89_019556</name>
</gene>